<feature type="region of interest" description="Disordered" evidence="7">
    <location>
        <begin position="231"/>
        <end position="250"/>
    </location>
</feature>
<evidence type="ECO:0000256" key="7">
    <source>
        <dbReference type="SAM" id="MobiDB-lite"/>
    </source>
</evidence>
<comment type="caution">
    <text evidence="9">The sequence shown here is derived from an EMBL/GenBank/DDBJ whole genome shotgun (WGS) entry which is preliminary data.</text>
</comment>
<feature type="domain" description="ABC transmembrane type-1" evidence="8">
    <location>
        <begin position="35"/>
        <end position="218"/>
    </location>
</feature>
<feature type="transmembrane region" description="Helical" evidence="6">
    <location>
        <begin position="166"/>
        <end position="194"/>
    </location>
</feature>
<comment type="similarity">
    <text evidence="6">Belongs to the binding-protein-dependent transport system permease family.</text>
</comment>
<comment type="subcellular location">
    <subcellularLocation>
        <location evidence="6">Cell membrane</location>
        <topology evidence="6">Multi-pass membrane protein</topology>
    </subcellularLocation>
    <subcellularLocation>
        <location evidence="1">Membrane</location>
        <topology evidence="1">Multi-pass membrane protein</topology>
    </subcellularLocation>
</comment>
<protein>
    <submittedName>
        <fullName evidence="9">ABC transporter permease</fullName>
    </submittedName>
</protein>
<evidence type="ECO:0000313" key="10">
    <source>
        <dbReference type="Proteomes" id="UP001589894"/>
    </source>
</evidence>
<organism evidence="9 10">
    <name type="scientific">Plantactinospora siamensis</name>
    <dbReference type="NCBI Taxonomy" id="555372"/>
    <lineage>
        <taxon>Bacteria</taxon>
        <taxon>Bacillati</taxon>
        <taxon>Actinomycetota</taxon>
        <taxon>Actinomycetes</taxon>
        <taxon>Micromonosporales</taxon>
        <taxon>Micromonosporaceae</taxon>
        <taxon>Plantactinospora</taxon>
    </lineage>
</organism>
<evidence type="ECO:0000256" key="6">
    <source>
        <dbReference type="RuleBase" id="RU363032"/>
    </source>
</evidence>
<dbReference type="PROSITE" id="PS50928">
    <property type="entry name" value="ABC_TM1"/>
    <property type="match status" value="1"/>
</dbReference>
<feature type="transmembrane region" description="Helical" evidence="6">
    <location>
        <begin position="200"/>
        <end position="225"/>
    </location>
</feature>
<keyword evidence="5 6" id="KW-0472">Membrane</keyword>
<dbReference type="SUPFAM" id="SSF161098">
    <property type="entry name" value="MetI-like"/>
    <property type="match status" value="1"/>
</dbReference>
<dbReference type="InterPro" id="IPR051204">
    <property type="entry name" value="ABC_transp_perm/SBD"/>
</dbReference>
<dbReference type="PANTHER" id="PTHR30177:SF33">
    <property type="entry name" value="POSSIBLE OSMOPROTECTANT (GLYCINE BETAINE_CARNITINE_CHOLINE_L-PROLINE) TRANSPORT INTEGRAL MEMBRANE PROTEIN ABC TRANSPORTER PROZ"/>
    <property type="match status" value="1"/>
</dbReference>
<evidence type="ECO:0000259" key="8">
    <source>
        <dbReference type="PROSITE" id="PS50928"/>
    </source>
</evidence>
<evidence type="ECO:0000313" key="9">
    <source>
        <dbReference type="EMBL" id="MFC0568089.1"/>
    </source>
</evidence>
<evidence type="ECO:0000256" key="4">
    <source>
        <dbReference type="ARBA" id="ARBA00022989"/>
    </source>
</evidence>
<keyword evidence="3 6" id="KW-0812">Transmembrane</keyword>
<keyword evidence="10" id="KW-1185">Reference proteome</keyword>
<evidence type="ECO:0000256" key="3">
    <source>
        <dbReference type="ARBA" id="ARBA00022692"/>
    </source>
</evidence>
<gene>
    <name evidence="9" type="ORF">ACFFHU_28585</name>
</gene>
<accession>A0ABV6P538</accession>
<feature type="transmembrane region" description="Helical" evidence="6">
    <location>
        <begin position="67"/>
        <end position="89"/>
    </location>
</feature>
<feature type="transmembrane region" description="Helical" evidence="6">
    <location>
        <begin position="39"/>
        <end position="60"/>
    </location>
</feature>
<reference evidence="9 10" key="1">
    <citation type="submission" date="2024-09" db="EMBL/GenBank/DDBJ databases">
        <authorList>
            <person name="Sun Q."/>
            <person name="Mori K."/>
        </authorList>
    </citation>
    <scope>NUCLEOTIDE SEQUENCE [LARGE SCALE GENOMIC DNA]</scope>
    <source>
        <strain evidence="9 10">TBRC 2205</strain>
    </source>
</reference>
<feature type="transmembrane region" description="Helical" evidence="6">
    <location>
        <begin position="101"/>
        <end position="119"/>
    </location>
</feature>
<dbReference type="CDD" id="cd06261">
    <property type="entry name" value="TM_PBP2"/>
    <property type="match status" value="1"/>
</dbReference>
<dbReference type="EMBL" id="JBHLUE010000032">
    <property type="protein sequence ID" value="MFC0568089.1"/>
    <property type="molecule type" value="Genomic_DNA"/>
</dbReference>
<keyword evidence="2 6" id="KW-0813">Transport</keyword>
<dbReference type="InterPro" id="IPR000515">
    <property type="entry name" value="MetI-like"/>
</dbReference>
<keyword evidence="4 6" id="KW-1133">Transmembrane helix</keyword>
<dbReference type="Pfam" id="PF00528">
    <property type="entry name" value="BPD_transp_1"/>
    <property type="match status" value="1"/>
</dbReference>
<evidence type="ECO:0000256" key="5">
    <source>
        <dbReference type="ARBA" id="ARBA00023136"/>
    </source>
</evidence>
<dbReference type="RefSeq" id="WP_377343541.1">
    <property type="nucleotide sequence ID" value="NZ_JBHLUE010000032.1"/>
</dbReference>
<evidence type="ECO:0000256" key="2">
    <source>
        <dbReference type="ARBA" id="ARBA00022448"/>
    </source>
</evidence>
<evidence type="ECO:0000256" key="1">
    <source>
        <dbReference type="ARBA" id="ARBA00004141"/>
    </source>
</evidence>
<dbReference type="PANTHER" id="PTHR30177">
    <property type="entry name" value="GLYCINE BETAINE/L-PROLINE TRANSPORT SYSTEM PERMEASE PROTEIN PROW"/>
    <property type="match status" value="1"/>
</dbReference>
<sequence length="250" mass="25628">MADPAERAMNPIQQAVTWLNDPLNWTNPNGILDRLGEHLYLSGAAVAIGCLVAWPIGLWLGHTGRGGGVVVLLSNVTLAIPTIALLTLLPLTFLGFGEPPVIIALAVFAVPPLLANAYTGVREVDPEARDAARGMGLSGGQLLRRVELPLAVPYLAAGFRTAAVQVVATAALASFVNGGGLGQIISAGFGLSIAVGGGQILAGGLLVALLALLVELLLGVVERLVTPPPLRKARRRADRRAQSATAGAGA</sequence>
<dbReference type="Proteomes" id="UP001589894">
    <property type="component" value="Unassembled WGS sequence"/>
</dbReference>
<dbReference type="Gene3D" id="1.10.3720.10">
    <property type="entry name" value="MetI-like"/>
    <property type="match status" value="1"/>
</dbReference>
<name>A0ABV6P538_9ACTN</name>
<dbReference type="InterPro" id="IPR035906">
    <property type="entry name" value="MetI-like_sf"/>
</dbReference>
<proteinExistence type="inferred from homology"/>